<sequence>MVYLHIRILNKSDSNLYQTLRLQALLVSPEAFESTYQTEVNYTQDAISAHLSPTDEKFILGAFNDNNALVGMVTFSRESDPKTSHKGSALSLYVAPEVRKQGFAKLLMEELIKRGKNLEGLEQINLTVASENLPAKNLYLSLGFKTFGVERNSFKFNGKYYDVDLMDIFV</sequence>
<dbReference type="PANTHER" id="PTHR43072">
    <property type="entry name" value="N-ACETYLTRANSFERASE"/>
    <property type="match status" value="1"/>
</dbReference>
<name>A0ABY9KT89_9BACI</name>
<feature type="domain" description="N-acetyltransferase" evidence="1">
    <location>
        <begin position="4"/>
        <end position="167"/>
    </location>
</feature>
<reference evidence="2" key="1">
    <citation type="submission" date="2023-06" db="EMBL/GenBank/DDBJ databases">
        <title>A Treasure from Seagulls: Isolation and Description of Aciduricobacillus qingdaonensis gen. nov., sp. nov., a Rare Obligately Uric Acid-utilizing Member in the Family Bacillaceae.</title>
        <authorList>
            <person name="Liu W."/>
            <person name="Wang B."/>
        </authorList>
    </citation>
    <scope>NUCLEOTIDE SEQUENCE</scope>
    <source>
        <strain evidence="2">44XB</strain>
    </source>
</reference>
<keyword evidence="3" id="KW-1185">Reference proteome</keyword>
<evidence type="ECO:0000313" key="3">
    <source>
        <dbReference type="Proteomes" id="UP001180087"/>
    </source>
</evidence>
<dbReference type="CDD" id="cd04301">
    <property type="entry name" value="NAT_SF"/>
    <property type="match status" value="1"/>
</dbReference>
<dbReference type="InterPro" id="IPR016181">
    <property type="entry name" value="Acyl_CoA_acyltransferase"/>
</dbReference>
<accession>A0ABY9KT89</accession>
<evidence type="ECO:0000259" key="1">
    <source>
        <dbReference type="PROSITE" id="PS51186"/>
    </source>
</evidence>
<dbReference type="InterPro" id="IPR000182">
    <property type="entry name" value="GNAT_dom"/>
</dbReference>
<dbReference type="Pfam" id="PF00583">
    <property type="entry name" value="Acetyltransf_1"/>
    <property type="match status" value="1"/>
</dbReference>
<dbReference type="Gene3D" id="3.40.630.30">
    <property type="match status" value="1"/>
</dbReference>
<gene>
    <name evidence="2" type="ORF">QR721_08855</name>
</gene>
<dbReference type="PANTHER" id="PTHR43072:SF60">
    <property type="entry name" value="L-2,4-DIAMINOBUTYRIC ACID ACETYLTRANSFERASE"/>
    <property type="match status" value="1"/>
</dbReference>
<proteinExistence type="predicted"/>
<evidence type="ECO:0000313" key="2">
    <source>
        <dbReference type="EMBL" id="WLV23750.1"/>
    </source>
</evidence>
<dbReference type="SUPFAM" id="SSF55729">
    <property type="entry name" value="Acyl-CoA N-acyltransferases (Nat)"/>
    <property type="match status" value="1"/>
</dbReference>
<protein>
    <submittedName>
        <fullName evidence="2">GNAT family N-acetyltransferase</fullName>
    </submittedName>
</protein>
<dbReference type="EMBL" id="CP129113">
    <property type="protein sequence ID" value="WLV23750.1"/>
    <property type="molecule type" value="Genomic_DNA"/>
</dbReference>
<dbReference type="RefSeq" id="WP_348026078.1">
    <property type="nucleotide sequence ID" value="NZ_CP129113.1"/>
</dbReference>
<organism evidence="2 3">
    <name type="scientific">Aciduricibacillus chroicocephali</name>
    <dbReference type="NCBI Taxonomy" id="3054939"/>
    <lineage>
        <taxon>Bacteria</taxon>
        <taxon>Bacillati</taxon>
        <taxon>Bacillota</taxon>
        <taxon>Bacilli</taxon>
        <taxon>Bacillales</taxon>
        <taxon>Bacillaceae</taxon>
        <taxon>Aciduricibacillus</taxon>
    </lineage>
</organism>
<dbReference type="Proteomes" id="UP001180087">
    <property type="component" value="Chromosome"/>
</dbReference>
<dbReference type="PROSITE" id="PS51186">
    <property type="entry name" value="GNAT"/>
    <property type="match status" value="1"/>
</dbReference>